<dbReference type="RefSeq" id="WP_188477257.1">
    <property type="nucleotide sequence ID" value="NZ_BMFJ01000001.1"/>
</dbReference>
<accession>A0A917A5W5</accession>
<keyword evidence="3" id="KW-1185">Reference proteome</keyword>
<name>A0A917A5W5_9RHOB</name>
<gene>
    <name evidence="2" type="ORF">GCM10011360_17400</name>
</gene>
<keyword evidence="1" id="KW-1133">Transmembrane helix</keyword>
<dbReference type="EMBL" id="BMFJ01000001">
    <property type="protein sequence ID" value="GGE29866.1"/>
    <property type="molecule type" value="Genomic_DNA"/>
</dbReference>
<keyword evidence="1" id="KW-0812">Transmembrane</keyword>
<evidence type="ECO:0000313" key="2">
    <source>
        <dbReference type="EMBL" id="GGE29866.1"/>
    </source>
</evidence>
<proteinExistence type="predicted"/>
<evidence type="ECO:0000313" key="3">
    <source>
        <dbReference type="Proteomes" id="UP000612855"/>
    </source>
</evidence>
<evidence type="ECO:0000256" key="1">
    <source>
        <dbReference type="SAM" id="Phobius"/>
    </source>
</evidence>
<dbReference type="Proteomes" id="UP000612855">
    <property type="component" value="Unassembled WGS sequence"/>
</dbReference>
<comment type="caution">
    <text evidence="2">The sequence shown here is derived from an EMBL/GenBank/DDBJ whole genome shotgun (WGS) entry which is preliminary data.</text>
</comment>
<feature type="transmembrane region" description="Helical" evidence="1">
    <location>
        <begin position="20"/>
        <end position="41"/>
    </location>
</feature>
<dbReference type="AlphaFoldDB" id="A0A917A5W5"/>
<keyword evidence="1" id="KW-0472">Membrane</keyword>
<organism evidence="2 3">
    <name type="scientific">Primorskyibacter flagellatus</name>
    <dbReference type="NCBI Taxonomy" id="1387277"/>
    <lineage>
        <taxon>Bacteria</taxon>
        <taxon>Pseudomonadati</taxon>
        <taxon>Pseudomonadota</taxon>
        <taxon>Alphaproteobacteria</taxon>
        <taxon>Rhodobacterales</taxon>
        <taxon>Roseobacteraceae</taxon>
        <taxon>Primorskyibacter</taxon>
    </lineage>
</organism>
<protein>
    <submittedName>
        <fullName evidence="2">Uncharacterized protein</fullName>
    </submittedName>
</protein>
<reference evidence="3" key="1">
    <citation type="journal article" date="2019" name="Int. J. Syst. Evol. Microbiol.">
        <title>The Global Catalogue of Microorganisms (GCM) 10K type strain sequencing project: providing services to taxonomists for standard genome sequencing and annotation.</title>
        <authorList>
            <consortium name="The Broad Institute Genomics Platform"/>
            <consortium name="The Broad Institute Genome Sequencing Center for Infectious Disease"/>
            <person name="Wu L."/>
            <person name="Ma J."/>
        </authorList>
    </citation>
    <scope>NUCLEOTIDE SEQUENCE [LARGE SCALE GENOMIC DNA]</scope>
    <source>
        <strain evidence="3">CGMCC 1.12664</strain>
    </source>
</reference>
<sequence>MTKEDFLPRTRTFIGLMRDMFWLVTIVTPMMLLMLYGLYSLNKDWIVGTVRKELGIEKLATQESVEAVSQKVENLSNSMANKLNDVATDVRRATGDDKVIRQEPGLSYVEEPVSPGQNVILWLRVARTRLGKDCRLVDWTPLFVDAQNVPFAGSKIHNGVRRQISDKSDKLRIEMIPPKGLIPGRIELYLVLDYDCAGARVPDKTDTVTYRLLEK</sequence>